<organism evidence="1 2">
    <name type="scientific">Cohnella rhizosphaerae</name>
    <dbReference type="NCBI Taxonomy" id="1457232"/>
    <lineage>
        <taxon>Bacteria</taxon>
        <taxon>Bacillati</taxon>
        <taxon>Bacillota</taxon>
        <taxon>Bacilli</taxon>
        <taxon>Bacillales</taxon>
        <taxon>Paenibacillaceae</taxon>
        <taxon>Cohnella</taxon>
    </lineage>
</organism>
<accession>A0A9X4L0R8</accession>
<dbReference type="AlphaFoldDB" id="A0A9X4L0R8"/>
<dbReference type="EMBL" id="JAPDIA010000007">
    <property type="protein sequence ID" value="MDG0811374.1"/>
    <property type="molecule type" value="Genomic_DNA"/>
</dbReference>
<name>A0A9X4L0R8_9BACL</name>
<protein>
    <submittedName>
        <fullName evidence="1">Uncharacterized protein</fullName>
    </submittedName>
</protein>
<comment type="caution">
    <text evidence="1">The sequence shown here is derived from an EMBL/GenBank/DDBJ whole genome shotgun (WGS) entry which is preliminary data.</text>
</comment>
<gene>
    <name evidence="1" type="ORF">OMP40_19885</name>
</gene>
<dbReference type="Proteomes" id="UP001153404">
    <property type="component" value="Unassembled WGS sequence"/>
</dbReference>
<sequence>MFNEDAQIGKLRRVDRRVLQRQHQRDRAALQIRFDFHRSADQGDMLAAGCLLLRFRTLLDFIAFGFLF</sequence>
<evidence type="ECO:0000313" key="2">
    <source>
        <dbReference type="Proteomes" id="UP001153404"/>
    </source>
</evidence>
<keyword evidence="2" id="KW-1185">Reference proteome</keyword>
<evidence type="ECO:0000313" key="1">
    <source>
        <dbReference type="EMBL" id="MDG0811374.1"/>
    </source>
</evidence>
<dbReference type="RefSeq" id="WP_277533952.1">
    <property type="nucleotide sequence ID" value="NZ_JAPDIA010000007.1"/>
</dbReference>
<reference evidence="1" key="1">
    <citation type="submission" date="2022-10" db="EMBL/GenBank/DDBJ databases">
        <title>Comparative genomic analysis of Cohnella hashimotonis sp. nov., isolated from the International Space Station.</title>
        <authorList>
            <person name="Simpson A."/>
            <person name="Venkateswaran K."/>
        </authorList>
    </citation>
    <scope>NUCLEOTIDE SEQUENCE</scope>
    <source>
        <strain evidence="1">DSM 28161</strain>
    </source>
</reference>
<proteinExistence type="predicted"/>